<keyword evidence="2" id="KW-1185">Reference proteome</keyword>
<dbReference type="HOGENOM" id="CLU_2644582_0_0_1"/>
<reference evidence="1 2" key="1">
    <citation type="journal article" date="2013" name="PLoS Genet.">
        <title>Comparative genome structure, secondary metabolite, and effector coding capacity across Cochliobolus pathogens.</title>
        <authorList>
            <person name="Condon B.J."/>
            <person name="Leng Y."/>
            <person name="Wu D."/>
            <person name="Bushley K.E."/>
            <person name="Ohm R.A."/>
            <person name="Otillar R."/>
            <person name="Martin J."/>
            <person name="Schackwitz W."/>
            <person name="Grimwood J."/>
            <person name="MohdZainudin N."/>
            <person name="Xue C."/>
            <person name="Wang R."/>
            <person name="Manning V.A."/>
            <person name="Dhillon B."/>
            <person name="Tu Z.J."/>
            <person name="Steffenson B.J."/>
            <person name="Salamov A."/>
            <person name="Sun H."/>
            <person name="Lowry S."/>
            <person name="LaButti K."/>
            <person name="Han J."/>
            <person name="Copeland A."/>
            <person name="Lindquist E."/>
            <person name="Barry K."/>
            <person name="Schmutz J."/>
            <person name="Baker S.E."/>
            <person name="Ciuffetti L.M."/>
            <person name="Grigoriev I.V."/>
            <person name="Zhong S."/>
            <person name="Turgeon B.G."/>
        </authorList>
    </citation>
    <scope>NUCLEOTIDE SEQUENCE [LARGE SCALE GENOMIC DNA]</scope>
    <source>
        <strain evidence="1 2">ATCC 44560</strain>
    </source>
</reference>
<dbReference type="GeneID" id="19126999"/>
<organism evidence="1 2">
    <name type="scientific">Bipolaris oryzae ATCC 44560</name>
    <dbReference type="NCBI Taxonomy" id="930090"/>
    <lineage>
        <taxon>Eukaryota</taxon>
        <taxon>Fungi</taxon>
        <taxon>Dikarya</taxon>
        <taxon>Ascomycota</taxon>
        <taxon>Pezizomycotina</taxon>
        <taxon>Dothideomycetes</taxon>
        <taxon>Pleosporomycetidae</taxon>
        <taxon>Pleosporales</taxon>
        <taxon>Pleosporineae</taxon>
        <taxon>Pleosporaceae</taxon>
        <taxon>Bipolaris</taxon>
    </lineage>
</organism>
<proteinExistence type="predicted"/>
<dbReference type="KEGG" id="bor:COCMIDRAFT_87152"/>
<dbReference type="RefSeq" id="XP_007684951.1">
    <property type="nucleotide sequence ID" value="XM_007686761.1"/>
</dbReference>
<dbReference type="EMBL" id="KI963940">
    <property type="protein sequence ID" value="EUC48493.1"/>
    <property type="molecule type" value="Genomic_DNA"/>
</dbReference>
<evidence type="ECO:0000313" key="1">
    <source>
        <dbReference type="EMBL" id="EUC48493.1"/>
    </source>
</evidence>
<feature type="non-terminal residue" evidence="1">
    <location>
        <position position="1"/>
    </location>
</feature>
<name>W6ZF29_COCMI</name>
<evidence type="ECO:0000313" key="2">
    <source>
        <dbReference type="Proteomes" id="UP000054032"/>
    </source>
</evidence>
<protein>
    <submittedName>
        <fullName evidence="1">Uncharacterized protein</fullName>
    </submittedName>
</protein>
<accession>W6ZF29</accession>
<dbReference type="Proteomes" id="UP000054032">
    <property type="component" value="Unassembled WGS sequence"/>
</dbReference>
<sequence>PQLPKQSGDSGFHFTHSHTVYMTFIRCEVVSAIAPPFHYLCFSPHFVSVPDPSTLQLSQPTAKDKERTRVTQKFYFL</sequence>
<dbReference type="AlphaFoldDB" id="W6ZF29"/>
<gene>
    <name evidence="1" type="ORF">COCMIDRAFT_87152</name>
</gene>